<name>A0A060BY53_9ACTN</name>
<dbReference type="Gene3D" id="2.80.10.50">
    <property type="match status" value="2"/>
</dbReference>
<dbReference type="SUPFAM" id="SSF50370">
    <property type="entry name" value="Ricin B-like lectins"/>
    <property type="match status" value="1"/>
</dbReference>
<sequence>ATNTTSTSQQWAFLPLKTITDGTYKILCVQDTDIAVDVAYKSTANGANVSLSFWNGGNNQIWNVSNNSDGTVTLTDTNSGKALSCALSAVAGSSCYIWENQNHDDQHWVIVAESSMTYNDQAYPIYEIKAQVGVNLVCDCSGGNTYVGDNLIVSTNKEAATDGSE</sequence>
<dbReference type="InterPro" id="IPR035992">
    <property type="entry name" value="Ricin_B-like_lectins"/>
</dbReference>
<evidence type="ECO:0000259" key="1">
    <source>
        <dbReference type="Pfam" id="PF14200"/>
    </source>
</evidence>
<reference evidence="2" key="1">
    <citation type="journal article" date="2013" name="Environ. Microbiol.">
        <title>Seasonally variable intestinal metagenomes of the red palm weevil (Rhynchophorus ferrugineus).</title>
        <authorList>
            <person name="Jia S."/>
            <person name="Zhang X."/>
            <person name="Zhang G."/>
            <person name="Yin A."/>
            <person name="Zhang S."/>
            <person name="Li F."/>
            <person name="Wang L."/>
            <person name="Zhao D."/>
            <person name="Yun Q."/>
            <person name="Tala"/>
            <person name="Wang J."/>
            <person name="Sun G."/>
            <person name="Baabdullah M."/>
            <person name="Yu X."/>
            <person name="Hu S."/>
            <person name="Al-Mssallem I.S."/>
            <person name="Yu J."/>
        </authorList>
    </citation>
    <scope>NUCLEOTIDE SEQUENCE</scope>
</reference>
<dbReference type="CDD" id="cd00161">
    <property type="entry name" value="beta-trefoil_Ricin-like"/>
    <property type="match status" value="1"/>
</dbReference>
<dbReference type="AlphaFoldDB" id="A0A060BY53"/>
<feature type="domain" description="Ricin B lectin" evidence="1">
    <location>
        <begin position="8"/>
        <end position="94"/>
    </location>
</feature>
<feature type="non-terminal residue" evidence="2">
    <location>
        <position position="1"/>
    </location>
</feature>
<dbReference type="InterPro" id="IPR000772">
    <property type="entry name" value="Ricin_B_lectin"/>
</dbReference>
<feature type="non-terminal residue" evidence="2">
    <location>
        <position position="165"/>
    </location>
</feature>
<proteinExistence type="predicted"/>
<evidence type="ECO:0000313" key="2">
    <source>
        <dbReference type="EMBL" id="AIA85386.1"/>
    </source>
</evidence>
<dbReference type="Pfam" id="PF14200">
    <property type="entry name" value="RicinB_lectin_2"/>
    <property type="match status" value="1"/>
</dbReference>
<organism evidence="2">
    <name type="scientific">uncultured Catenulispora sp</name>
    <dbReference type="NCBI Taxonomy" id="487357"/>
    <lineage>
        <taxon>Bacteria</taxon>
        <taxon>Bacillati</taxon>
        <taxon>Actinomycetota</taxon>
        <taxon>Actinomycetes</taxon>
        <taxon>Catenulisporales</taxon>
        <taxon>Catenulisporaceae</taxon>
        <taxon>Catenulispora</taxon>
        <taxon>environmental samples</taxon>
    </lineage>
</organism>
<protein>
    <submittedName>
        <fullName evidence="2">CAZy families GH29|CBM13 protein</fullName>
    </submittedName>
</protein>
<dbReference type="PROSITE" id="PS50231">
    <property type="entry name" value="RICIN_B_LECTIN"/>
    <property type="match status" value="1"/>
</dbReference>
<dbReference type="EMBL" id="KF118127">
    <property type="protein sequence ID" value="AIA85386.1"/>
    <property type="molecule type" value="Genomic_DNA"/>
</dbReference>
<accession>A0A060BY53</accession>